<comment type="similarity">
    <text evidence="4">Belongs to the enoyl-CoA hydratase/isomerase family.</text>
</comment>
<evidence type="ECO:0000256" key="4">
    <source>
        <dbReference type="RuleBase" id="RU369070"/>
    </source>
</evidence>
<dbReference type="CDD" id="cd06558">
    <property type="entry name" value="crotonase-like"/>
    <property type="match status" value="1"/>
</dbReference>
<accession>A0ABR0CHU3</accession>
<dbReference type="InterPro" id="IPR029045">
    <property type="entry name" value="ClpP/crotonase-like_dom_sf"/>
</dbReference>
<keyword evidence="7" id="KW-1185">Reference proteome</keyword>
<comment type="caution">
    <text evidence="6">The sequence shown here is derived from an EMBL/GenBank/DDBJ whole genome shotgun (WGS) entry which is preliminary data.</text>
</comment>
<comment type="function">
    <text evidence="4">Hydrolyzes 3-hydroxyisobutyryl-CoA (HIBYL-CoA), a saline catabolite. Has high activity toward isobutyryl-CoA. Could be an isobutyryl-CoA dehydrogenase that functions in valine catabolism.</text>
</comment>
<gene>
    <name evidence="6" type="ORF">RD792_015636</name>
</gene>
<dbReference type="Proteomes" id="UP001291926">
    <property type="component" value="Unassembled WGS sequence"/>
</dbReference>
<evidence type="ECO:0000256" key="2">
    <source>
        <dbReference type="ARBA" id="ARBA00011915"/>
    </source>
</evidence>
<dbReference type="SUPFAM" id="SSF52096">
    <property type="entry name" value="ClpP/crotonase"/>
    <property type="match status" value="1"/>
</dbReference>
<evidence type="ECO:0000313" key="7">
    <source>
        <dbReference type="Proteomes" id="UP001291926"/>
    </source>
</evidence>
<proteinExistence type="inferred from homology"/>
<sequence>MVSYSTANDQILIEEISSVRKFTLNRPKQLNVLSLAMGSRFLELYTECAKDSSVKLIIVKGKGRAFCAGGDVAEVIRDISQGNWRAGTLHYKYGFMMNYLLKTHNKPQVAFINGIVMGGGASVSINGRFQVVTENTVFAMPETALGSFPDLSASYYLSRLPGFFGEYLGLTGARLNGAEMLACGLASHFVPSEKLSLLEEALEKIDTSDPFVISSTINKFSEVPNLTEKSAYHKLDIINKCFSQRTIEEIIAALEREAAENKEDWFSNFSIKLMKKASPTSLKITLRSIREGRYQGIGQCIVREFRMICHVLRGDISTDFYEGCRAILLDKDGNPKWEPSKIELVTDEMVDRYFMKIDEDDWDDLILPAFAFSKL</sequence>
<dbReference type="EMBL" id="JAYDYQ010002688">
    <property type="protein sequence ID" value="KAK4476482.1"/>
    <property type="molecule type" value="Genomic_DNA"/>
</dbReference>
<dbReference type="NCBIfam" id="NF004127">
    <property type="entry name" value="PRK05617.1"/>
    <property type="match status" value="1"/>
</dbReference>
<evidence type="ECO:0000256" key="1">
    <source>
        <dbReference type="ARBA" id="ARBA00001709"/>
    </source>
</evidence>
<evidence type="ECO:0000259" key="5">
    <source>
        <dbReference type="Pfam" id="PF16113"/>
    </source>
</evidence>
<dbReference type="PANTHER" id="PTHR43176:SF3">
    <property type="entry name" value="3-HYDROXYISOBUTYRYL-COA HYDROLASE, MITOCHONDRIAL"/>
    <property type="match status" value="1"/>
</dbReference>
<evidence type="ECO:0000313" key="6">
    <source>
        <dbReference type="EMBL" id="KAK4476482.1"/>
    </source>
</evidence>
<protein>
    <recommendedName>
        <fullName evidence="2 4">3-hydroxyisobutyryl-CoA hydrolase</fullName>
        <shortName evidence="4">HIB-CoA hydrolase</shortName>
        <shortName evidence="4">HIBYL-CoA-H</shortName>
        <ecNumber evidence="2 4">3.1.2.4</ecNumber>
    </recommendedName>
    <alternativeName>
        <fullName evidence="4">3-hydroxyisobutyryl-coenzyme A hydrolase</fullName>
    </alternativeName>
</protein>
<feature type="domain" description="Enoyl-CoA hydratase/isomerase" evidence="5">
    <location>
        <begin position="20"/>
        <end position="354"/>
    </location>
</feature>
<dbReference type="Pfam" id="PF16113">
    <property type="entry name" value="ECH_2"/>
    <property type="match status" value="1"/>
</dbReference>
<evidence type="ECO:0000256" key="3">
    <source>
        <dbReference type="ARBA" id="ARBA00022801"/>
    </source>
</evidence>
<dbReference type="InterPro" id="IPR045004">
    <property type="entry name" value="ECH_dom"/>
</dbReference>
<comment type="catalytic activity">
    <reaction evidence="1 4">
        <text>3-hydroxy-2-methylpropanoyl-CoA + H2O = 3-hydroxy-2-methylpropanoate + CoA + H(+)</text>
        <dbReference type="Rhea" id="RHEA:20888"/>
        <dbReference type="ChEBI" id="CHEBI:11805"/>
        <dbReference type="ChEBI" id="CHEBI:15377"/>
        <dbReference type="ChEBI" id="CHEBI:15378"/>
        <dbReference type="ChEBI" id="CHEBI:57287"/>
        <dbReference type="ChEBI" id="CHEBI:57340"/>
        <dbReference type="EC" id="3.1.2.4"/>
    </reaction>
</comment>
<dbReference type="Gene3D" id="3.90.226.10">
    <property type="entry name" value="2-enoyl-CoA Hydratase, Chain A, domain 1"/>
    <property type="match status" value="1"/>
</dbReference>
<dbReference type="InterPro" id="IPR032259">
    <property type="entry name" value="HIBYL-CoA-H"/>
</dbReference>
<organism evidence="6 7">
    <name type="scientific">Penstemon davidsonii</name>
    <dbReference type="NCBI Taxonomy" id="160366"/>
    <lineage>
        <taxon>Eukaryota</taxon>
        <taxon>Viridiplantae</taxon>
        <taxon>Streptophyta</taxon>
        <taxon>Embryophyta</taxon>
        <taxon>Tracheophyta</taxon>
        <taxon>Spermatophyta</taxon>
        <taxon>Magnoliopsida</taxon>
        <taxon>eudicotyledons</taxon>
        <taxon>Gunneridae</taxon>
        <taxon>Pentapetalae</taxon>
        <taxon>asterids</taxon>
        <taxon>lamiids</taxon>
        <taxon>Lamiales</taxon>
        <taxon>Plantaginaceae</taxon>
        <taxon>Cheloneae</taxon>
        <taxon>Penstemon</taxon>
    </lineage>
</organism>
<name>A0ABR0CHU3_9LAMI</name>
<dbReference type="PANTHER" id="PTHR43176">
    <property type="entry name" value="3-HYDROXYISOBUTYRYL-COA HYDROLASE-RELATED"/>
    <property type="match status" value="1"/>
</dbReference>
<keyword evidence="3 4" id="KW-0378">Hydrolase</keyword>
<comment type="pathway">
    <text evidence="4">Amino-acid degradation; L-valine degradation.</text>
</comment>
<reference evidence="6 7" key="1">
    <citation type="journal article" date="2023" name="bioRxiv">
        <title>Genome report: Whole genome sequence and annotation of Penstemon davidsonii.</title>
        <authorList>
            <person name="Ostevik K.L."/>
            <person name="Alabady M."/>
            <person name="Zhang M."/>
            <person name="Rausher M.D."/>
        </authorList>
    </citation>
    <scope>NUCLEOTIDE SEQUENCE [LARGE SCALE GENOMIC DNA]</scope>
    <source>
        <strain evidence="6">DNT005</strain>
        <tissue evidence="6">Whole leaf</tissue>
    </source>
</reference>
<dbReference type="EC" id="3.1.2.4" evidence="2 4"/>